<dbReference type="GO" id="GO:0005737">
    <property type="term" value="C:cytoplasm"/>
    <property type="evidence" value="ECO:0007669"/>
    <property type="project" value="TreeGrafter"/>
</dbReference>
<dbReference type="GO" id="GO:0031982">
    <property type="term" value="C:vesicle"/>
    <property type="evidence" value="ECO:0007669"/>
    <property type="project" value="TreeGrafter"/>
</dbReference>
<dbReference type="PANTHER" id="PTHR46186">
    <property type="entry name" value="CYSTATIN"/>
    <property type="match status" value="1"/>
</dbReference>
<reference evidence="6" key="1">
    <citation type="submission" date="2025-08" db="UniProtKB">
        <authorList>
            <consortium name="RefSeq"/>
        </authorList>
    </citation>
    <scope>IDENTIFICATION</scope>
    <source>
        <strain evidence="6">Airmid</strain>
    </source>
</reference>
<evidence type="ECO:0000256" key="3">
    <source>
        <dbReference type="ARBA" id="ARBA00022704"/>
    </source>
</evidence>
<dbReference type="SUPFAM" id="SSF54403">
    <property type="entry name" value="Cystatin/monellin"/>
    <property type="match status" value="1"/>
</dbReference>
<evidence type="ECO:0000256" key="2">
    <source>
        <dbReference type="ARBA" id="ARBA00022690"/>
    </source>
</evidence>
<dbReference type="PANTHER" id="PTHR46186:SF2">
    <property type="entry name" value="CYSTATIN"/>
    <property type="match status" value="1"/>
</dbReference>
<dbReference type="KEGG" id="dpte:113793386"/>
<keyword evidence="2" id="KW-0646">Protease inhibitor</keyword>
<dbReference type="InterPro" id="IPR000010">
    <property type="entry name" value="Cystatin_dom"/>
</dbReference>
<keyword evidence="3" id="KW-0789">Thiol protease inhibitor</keyword>
<dbReference type="GO" id="GO:0005615">
    <property type="term" value="C:extracellular space"/>
    <property type="evidence" value="ECO:0007669"/>
    <property type="project" value="TreeGrafter"/>
</dbReference>
<accession>A0A6P6Y156</accession>
<dbReference type="OMA" id="CEADIWE"/>
<evidence type="ECO:0000313" key="5">
    <source>
        <dbReference type="Proteomes" id="UP000515146"/>
    </source>
</evidence>
<protein>
    <submittedName>
        <fullName evidence="6">Cystatin-1-like</fullName>
    </submittedName>
</protein>
<organism evidence="5 6">
    <name type="scientific">Dermatophagoides pteronyssinus</name>
    <name type="common">European house dust mite</name>
    <dbReference type="NCBI Taxonomy" id="6956"/>
    <lineage>
        <taxon>Eukaryota</taxon>
        <taxon>Metazoa</taxon>
        <taxon>Ecdysozoa</taxon>
        <taxon>Arthropoda</taxon>
        <taxon>Chelicerata</taxon>
        <taxon>Arachnida</taxon>
        <taxon>Acari</taxon>
        <taxon>Acariformes</taxon>
        <taxon>Sarcoptiformes</taxon>
        <taxon>Astigmata</taxon>
        <taxon>Psoroptidia</taxon>
        <taxon>Analgoidea</taxon>
        <taxon>Pyroglyphidae</taxon>
        <taxon>Dermatophagoidinae</taxon>
        <taxon>Dermatophagoides</taxon>
    </lineage>
</organism>
<dbReference type="SMART" id="SM00043">
    <property type="entry name" value="CY"/>
    <property type="match status" value="1"/>
</dbReference>
<proteinExistence type="inferred from homology"/>
<keyword evidence="5" id="KW-1185">Reference proteome</keyword>
<comment type="similarity">
    <text evidence="1">Belongs to the cystatin family.</text>
</comment>
<evidence type="ECO:0000256" key="1">
    <source>
        <dbReference type="ARBA" id="ARBA00009403"/>
    </source>
</evidence>
<dbReference type="AlphaFoldDB" id="A0A6P6Y156"/>
<dbReference type="Pfam" id="PF00031">
    <property type="entry name" value="Cystatin"/>
    <property type="match status" value="1"/>
</dbReference>
<dbReference type="CDD" id="cd00042">
    <property type="entry name" value="CY"/>
    <property type="match status" value="1"/>
</dbReference>
<dbReference type="RefSeq" id="XP_027199213.1">
    <property type="nucleotide sequence ID" value="XM_027343412.1"/>
</dbReference>
<dbReference type="InParanoid" id="A0A6P6Y156"/>
<dbReference type="InterPro" id="IPR046350">
    <property type="entry name" value="Cystatin_sf"/>
</dbReference>
<name>A0A6P6Y156_DERPT</name>
<dbReference type="Gene3D" id="3.10.450.10">
    <property type="match status" value="1"/>
</dbReference>
<gene>
    <name evidence="6" type="primary">LOC113793386</name>
</gene>
<dbReference type="OrthoDB" id="6357437at2759"/>
<dbReference type="GO" id="GO:0004869">
    <property type="term" value="F:cysteine-type endopeptidase inhibitor activity"/>
    <property type="evidence" value="ECO:0007669"/>
    <property type="project" value="UniProtKB-KW"/>
</dbReference>
<evidence type="ECO:0000313" key="6">
    <source>
        <dbReference type="RefSeq" id="XP_027199213.1"/>
    </source>
</evidence>
<evidence type="ECO:0000259" key="4">
    <source>
        <dbReference type="SMART" id="SM00043"/>
    </source>
</evidence>
<feature type="domain" description="Cystatin" evidence="4">
    <location>
        <begin position="45"/>
        <end position="154"/>
    </location>
</feature>
<dbReference type="Proteomes" id="UP000515146">
    <property type="component" value="Unplaced"/>
</dbReference>
<sequence>MTILSIFSLQQIRQINCNKMKSLLFSVTIILSLAQVYVFGGKDGPIAGGISKTSPDNFHLVIPTMIALEREMDEKMNSPFIHRVNKIKDLKTQVVAGIRYYVKFDFGRTSCLKNATTADGISQCNDVTKIRKCEADIWEQAWLDKRDLLNFKCNK</sequence>